<evidence type="ECO:0000313" key="1">
    <source>
        <dbReference type="EMBL" id="MBP1947969.1"/>
    </source>
</evidence>
<keyword evidence="2" id="KW-1185">Reference proteome</keyword>
<proteinExistence type="predicted"/>
<reference evidence="1 2" key="1">
    <citation type="submission" date="2021-03" db="EMBL/GenBank/DDBJ databases">
        <title>Genomic Encyclopedia of Type Strains, Phase IV (KMG-IV): sequencing the most valuable type-strain genomes for metagenomic binning, comparative biology and taxonomic classification.</title>
        <authorList>
            <person name="Goeker M."/>
        </authorList>
    </citation>
    <scope>NUCLEOTIDE SEQUENCE [LARGE SCALE GENOMIC DNA]</scope>
    <source>
        <strain evidence="1 2">DSM 21085</strain>
    </source>
</reference>
<name>A0ABS4HBE1_9BACI</name>
<protein>
    <recommendedName>
        <fullName evidence="3">Peptide chain release factor 2</fullName>
    </recommendedName>
</protein>
<accession>A0ABS4HBE1</accession>
<organism evidence="1 2">
    <name type="scientific">Virgibacillus litoralis</name>
    <dbReference type="NCBI Taxonomy" id="578221"/>
    <lineage>
        <taxon>Bacteria</taxon>
        <taxon>Bacillati</taxon>
        <taxon>Bacillota</taxon>
        <taxon>Bacilli</taxon>
        <taxon>Bacillales</taxon>
        <taxon>Bacillaceae</taxon>
        <taxon>Virgibacillus</taxon>
    </lineage>
</organism>
<dbReference type="Proteomes" id="UP001519328">
    <property type="component" value="Unassembled WGS sequence"/>
</dbReference>
<dbReference type="EMBL" id="JAGGKK010000003">
    <property type="protein sequence ID" value="MBP1947969.1"/>
    <property type="molecule type" value="Genomic_DNA"/>
</dbReference>
<evidence type="ECO:0008006" key="3">
    <source>
        <dbReference type="Google" id="ProtNLM"/>
    </source>
</evidence>
<evidence type="ECO:0000313" key="2">
    <source>
        <dbReference type="Proteomes" id="UP001519328"/>
    </source>
</evidence>
<gene>
    <name evidence="1" type="ORF">J2Z82_000898</name>
</gene>
<comment type="caution">
    <text evidence="1">The sequence shown here is derived from an EMBL/GenBank/DDBJ whole genome shotgun (WGS) entry which is preliminary data.</text>
</comment>
<sequence length="39" mass="4464">MGVFSLHDKINEVNVMELAEIGNKIELMTNRIEDFRGSL</sequence>